<dbReference type="AlphaFoldDB" id="A0A9D1KWM7"/>
<dbReference type="GO" id="GO:0004175">
    <property type="term" value="F:endopeptidase activity"/>
    <property type="evidence" value="ECO:0007669"/>
    <property type="project" value="UniProtKB-ARBA"/>
</dbReference>
<gene>
    <name evidence="4" type="ORF">IAB63_04655</name>
</gene>
<evidence type="ECO:0000256" key="2">
    <source>
        <dbReference type="SAM" id="Phobius"/>
    </source>
</evidence>
<keyword evidence="2" id="KW-0472">Membrane</keyword>
<keyword evidence="2" id="KW-1133">Transmembrane helix</keyword>
<dbReference type="PANTHER" id="PTHR36435:SF1">
    <property type="entry name" value="CAAX AMINO TERMINAL PROTEASE FAMILY PROTEIN"/>
    <property type="match status" value="1"/>
</dbReference>
<protein>
    <submittedName>
        <fullName evidence="4">CPBP family intramembrane metalloprotease</fullName>
    </submittedName>
</protein>
<feature type="transmembrane region" description="Helical" evidence="2">
    <location>
        <begin position="192"/>
        <end position="216"/>
    </location>
</feature>
<evidence type="ECO:0000313" key="5">
    <source>
        <dbReference type="Proteomes" id="UP000824164"/>
    </source>
</evidence>
<feature type="domain" description="CAAX prenyl protease 2/Lysostaphin resistance protein A-like" evidence="3">
    <location>
        <begin position="147"/>
        <end position="235"/>
    </location>
</feature>
<feature type="transmembrane region" description="Helical" evidence="2">
    <location>
        <begin position="106"/>
        <end position="128"/>
    </location>
</feature>
<feature type="compositionally biased region" description="Basic and acidic residues" evidence="1">
    <location>
        <begin position="299"/>
        <end position="312"/>
    </location>
</feature>
<feature type="transmembrane region" description="Helical" evidence="2">
    <location>
        <begin position="148"/>
        <end position="171"/>
    </location>
</feature>
<dbReference type="Pfam" id="PF02517">
    <property type="entry name" value="Rce1-like"/>
    <property type="match status" value="1"/>
</dbReference>
<dbReference type="InterPro" id="IPR003675">
    <property type="entry name" value="Rce1/LyrA-like_dom"/>
</dbReference>
<dbReference type="GO" id="GO:0080120">
    <property type="term" value="P:CAAX-box protein maturation"/>
    <property type="evidence" value="ECO:0007669"/>
    <property type="project" value="UniProtKB-ARBA"/>
</dbReference>
<feature type="transmembrane region" description="Helical" evidence="2">
    <location>
        <begin position="65"/>
        <end position="85"/>
    </location>
</feature>
<keyword evidence="4" id="KW-0378">Hydrolase</keyword>
<dbReference type="GO" id="GO:0008237">
    <property type="term" value="F:metallopeptidase activity"/>
    <property type="evidence" value="ECO:0007669"/>
    <property type="project" value="UniProtKB-KW"/>
</dbReference>
<feature type="transmembrane region" description="Helical" evidence="2">
    <location>
        <begin position="249"/>
        <end position="266"/>
    </location>
</feature>
<keyword evidence="4" id="KW-0482">Metalloprotease</keyword>
<feature type="transmembrane region" description="Helical" evidence="2">
    <location>
        <begin position="12"/>
        <end position="35"/>
    </location>
</feature>
<comment type="caution">
    <text evidence="4">The sequence shown here is derived from an EMBL/GenBank/DDBJ whole genome shotgun (WGS) entry which is preliminary data.</text>
</comment>
<evidence type="ECO:0000256" key="1">
    <source>
        <dbReference type="SAM" id="MobiDB-lite"/>
    </source>
</evidence>
<accession>A0A9D1KWM7</accession>
<proteinExistence type="predicted"/>
<keyword evidence="4" id="KW-0645">Protease</keyword>
<dbReference type="EMBL" id="DVLT01000034">
    <property type="protein sequence ID" value="HIU02522.1"/>
    <property type="molecule type" value="Genomic_DNA"/>
</dbReference>
<feature type="transmembrane region" description="Helical" evidence="2">
    <location>
        <begin position="222"/>
        <end position="242"/>
    </location>
</feature>
<organism evidence="4 5">
    <name type="scientific">Candidatus Onthocola gallistercoris</name>
    <dbReference type="NCBI Taxonomy" id="2840876"/>
    <lineage>
        <taxon>Bacteria</taxon>
        <taxon>Bacillati</taxon>
        <taxon>Bacillota</taxon>
        <taxon>Bacilli</taxon>
        <taxon>Candidatus Onthocola</taxon>
    </lineage>
</organism>
<dbReference type="InterPro" id="IPR052710">
    <property type="entry name" value="CAAX_protease"/>
</dbReference>
<name>A0A9D1KWM7_9FIRM</name>
<keyword evidence="2" id="KW-0812">Transmembrane</keyword>
<dbReference type="PANTHER" id="PTHR36435">
    <property type="entry name" value="SLR1288 PROTEIN"/>
    <property type="match status" value="1"/>
</dbReference>
<dbReference type="Proteomes" id="UP000824164">
    <property type="component" value="Unassembled WGS sequence"/>
</dbReference>
<sequence length="334" mass="37665">MNVSYLKRVWRIVSPLLLFFAVDYAVSIAATYHYVSGYDMTSALNTTEGAQNFIQGAYDMLLDQYLQLTLLAAVISLPFLLRMYFKEKRQQTVTTVPVPGKRWVKYVYAILLSAGVTLSVNLFLNAVMIFRYATDYQAAMEEIMTESLWLRILCIGIIMPVTEELIFRGLIYERLKDMTNASKAAVYSSIIFGLYHGSLIQGIYAFVLGWLIVYAYQKCGTFLVPVIMHIVSNMIGIGLNYVYTDSTMVFSIAIVVTAMIGVWAFFKIHNGSFSVTCESEIKSDPGSCDASETVGGFGTEKRYRPEDYYPKEPEDEQDADEDTETFRSGPKDGE</sequence>
<evidence type="ECO:0000259" key="3">
    <source>
        <dbReference type="Pfam" id="PF02517"/>
    </source>
</evidence>
<feature type="compositionally biased region" description="Acidic residues" evidence="1">
    <location>
        <begin position="313"/>
        <end position="323"/>
    </location>
</feature>
<evidence type="ECO:0000313" key="4">
    <source>
        <dbReference type="EMBL" id="HIU02522.1"/>
    </source>
</evidence>
<reference evidence="4" key="1">
    <citation type="submission" date="2020-10" db="EMBL/GenBank/DDBJ databases">
        <authorList>
            <person name="Gilroy R."/>
        </authorList>
    </citation>
    <scope>NUCLEOTIDE SEQUENCE</scope>
    <source>
        <strain evidence="4">CHK187-14744</strain>
    </source>
</reference>
<feature type="region of interest" description="Disordered" evidence="1">
    <location>
        <begin position="284"/>
        <end position="334"/>
    </location>
</feature>
<reference evidence="4" key="2">
    <citation type="journal article" date="2021" name="PeerJ">
        <title>Extensive microbial diversity within the chicken gut microbiome revealed by metagenomics and culture.</title>
        <authorList>
            <person name="Gilroy R."/>
            <person name="Ravi A."/>
            <person name="Getino M."/>
            <person name="Pursley I."/>
            <person name="Horton D.L."/>
            <person name="Alikhan N.F."/>
            <person name="Baker D."/>
            <person name="Gharbi K."/>
            <person name="Hall N."/>
            <person name="Watson M."/>
            <person name="Adriaenssens E.M."/>
            <person name="Foster-Nyarko E."/>
            <person name="Jarju S."/>
            <person name="Secka A."/>
            <person name="Antonio M."/>
            <person name="Oren A."/>
            <person name="Chaudhuri R.R."/>
            <person name="La Ragione R."/>
            <person name="Hildebrand F."/>
            <person name="Pallen M.J."/>
        </authorList>
    </citation>
    <scope>NUCLEOTIDE SEQUENCE</scope>
    <source>
        <strain evidence="4">CHK187-14744</strain>
    </source>
</reference>